<evidence type="ECO:0000313" key="1">
    <source>
        <dbReference type="EMBL" id="KAJ6794826.1"/>
    </source>
</evidence>
<evidence type="ECO:0000313" key="2">
    <source>
        <dbReference type="Proteomes" id="UP001140949"/>
    </source>
</evidence>
<dbReference type="EMBL" id="JANAVB010042020">
    <property type="protein sequence ID" value="KAJ6794826.1"/>
    <property type="molecule type" value="Genomic_DNA"/>
</dbReference>
<comment type="caution">
    <text evidence="1">The sequence shown here is derived from an EMBL/GenBank/DDBJ whole genome shotgun (WGS) entry which is preliminary data.</text>
</comment>
<protein>
    <submittedName>
        <fullName evidence="1">Stem-specific protein TSJT1-like</fullName>
    </submittedName>
</protein>
<reference evidence="1" key="1">
    <citation type="journal article" date="2023" name="GigaByte">
        <title>Genome assembly of the bearded iris, Iris pallida Lam.</title>
        <authorList>
            <person name="Bruccoleri R.E."/>
            <person name="Oakeley E.J."/>
            <person name="Faust A.M.E."/>
            <person name="Altorfer M."/>
            <person name="Dessus-Babus S."/>
            <person name="Burckhardt D."/>
            <person name="Oertli M."/>
            <person name="Naumann U."/>
            <person name="Petersen F."/>
            <person name="Wong J."/>
        </authorList>
    </citation>
    <scope>NUCLEOTIDE SEQUENCE</scope>
    <source>
        <strain evidence="1">GSM-AAB239-AS_SAM_17_03QT</strain>
    </source>
</reference>
<proteinExistence type="predicted"/>
<dbReference type="Proteomes" id="UP001140949">
    <property type="component" value="Unassembled WGS sequence"/>
</dbReference>
<name>A0AAX6DSX3_IRIPA</name>
<sequence length="94" mass="10072">MKGLRKLISMQIEAVEWRNLGQEGNLLVELYARCPTDPSCTDIIAAAASERCRNRLTSSDPRVFGDGVLLPAATSSAGAATTSPLKTPSIFLYS</sequence>
<dbReference type="AlphaFoldDB" id="A0AAX6DSX3"/>
<accession>A0AAX6DSX3</accession>
<keyword evidence="2" id="KW-1185">Reference proteome</keyword>
<organism evidence="1 2">
    <name type="scientific">Iris pallida</name>
    <name type="common">Sweet iris</name>
    <dbReference type="NCBI Taxonomy" id="29817"/>
    <lineage>
        <taxon>Eukaryota</taxon>
        <taxon>Viridiplantae</taxon>
        <taxon>Streptophyta</taxon>
        <taxon>Embryophyta</taxon>
        <taxon>Tracheophyta</taxon>
        <taxon>Spermatophyta</taxon>
        <taxon>Magnoliopsida</taxon>
        <taxon>Liliopsida</taxon>
        <taxon>Asparagales</taxon>
        <taxon>Iridaceae</taxon>
        <taxon>Iridoideae</taxon>
        <taxon>Irideae</taxon>
        <taxon>Iris</taxon>
    </lineage>
</organism>
<reference evidence="1" key="2">
    <citation type="submission" date="2023-04" db="EMBL/GenBank/DDBJ databases">
        <authorList>
            <person name="Bruccoleri R.E."/>
            <person name="Oakeley E.J."/>
            <person name="Faust A.-M."/>
            <person name="Dessus-Babus S."/>
            <person name="Altorfer M."/>
            <person name="Burckhardt D."/>
            <person name="Oertli M."/>
            <person name="Naumann U."/>
            <person name="Petersen F."/>
            <person name="Wong J."/>
        </authorList>
    </citation>
    <scope>NUCLEOTIDE SEQUENCE</scope>
    <source>
        <strain evidence="1">GSM-AAB239-AS_SAM_17_03QT</strain>
        <tissue evidence="1">Leaf</tissue>
    </source>
</reference>
<gene>
    <name evidence="1" type="ORF">M6B38_227960</name>
</gene>